<feature type="domain" description="N-acetyltransferase" evidence="2">
    <location>
        <begin position="62"/>
        <end position="210"/>
    </location>
</feature>
<dbReference type="RefSeq" id="WP_269265605.1">
    <property type="nucleotide sequence ID" value="NZ_CP098248.1"/>
</dbReference>
<dbReference type="InterPro" id="IPR051531">
    <property type="entry name" value="N-acetyltransferase"/>
</dbReference>
<evidence type="ECO:0000313" key="3">
    <source>
        <dbReference type="EMBL" id="WAV97996.1"/>
    </source>
</evidence>
<dbReference type="Proteomes" id="UP001164794">
    <property type="component" value="Chromosome"/>
</dbReference>
<organism evidence="3 4">
    <name type="scientific">Oxalobacter aliiformigenes</name>
    <dbReference type="NCBI Taxonomy" id="2946593"/>
    <lineage>
        <taxon>Bacteria</taxon>
        <taxon>Pseudomonadati</taxon>
        <taxon>Pseudomonadota</taxon>
        <taxon>Betaproteobacteria</taxon>
        <taxon>Burkholderiales</taxon>
        <taxon>Oxalobacteraceae</taxon>
        <taxon>Oxalobacter</taxon>
    </lineage>
</organism>
<proteinExistence type="predicted"/>
<dbReference type="PANTHER" id="PTHR43792:SF1">
    <property type="entry name" value="N-ACETYLTRANSFERASE DOMAIN-CONTAINING PROTEIN"/>
    <property type="match status" value="1"/>
</dbReference>
<dbReference type="InterPro" id="IPR016181">
    <property type="entry name" value="Acyl_CoA_acyltransferase"/>
</dbReference>
<reference evidence="3" key="1">
    <citation type="journal article" date="2022" name="Front. Microbiol.">
        <title>New perspectives on an old grouping: The genomic and phenotypic variability of Oxalobacter formigenes and the implications for calcium oxalate stone prevention.</title>
        <authorList>
            <person name="Chmiel J.A."/>
            <person name="Carr C."/>
            <person name="Stuivenberg G.A."/>
            <person name="Venema R."/>
            <person name="Chanyi R.M."/>
            <person name="Al K.F."/>
            <person name="Giguere D."/>
            <person name="Say H."/>
            <person name="Akouris P.P."/>
            <person name="Dominguez Romero S.A."/>
            <person name="Kwong A."/>
            <person name="Tai V."/>
            <person name="Koval S.F."/>
            <person name="Razvi H."/>
            <person name="Bjazevic J."/>
            <person name="Burton J.P."/>
        </authorList>
    </citation>
    <scope>NUCLEOTIDE SEQUENCE</scope>
    <source>
        <strain evidence="3">HOxNP-1</strain>
    </source>
</reference>
<evidence type="ECO:0000259" key="2">
    <source>
        <dbReference type="PROSITE" id="PS51186"/>
    </source>
</evidence>
<evidence type="ECO:0000256" key="1">
    <source>
        <dbReference type="SAM" id="MobiDB-lite"/>
    </source>
</evidence>
<feature type="compositionally biased region" description="Basic and acidic residues" evidence="1">
    <location>
        <begin position="14"/>
        <end position="35"/>
    </location>
</feature>
<feature type="region of interest" description="Disordered" evidence="1">
    <location>
        <begin position="1"/>
        <end position="35"/>
    </location>
</feature>
<dbReference type="PROSITE" id="PS51186">
    <property type="entry name" value="GNAT"/>
    <property type="match status" value="1"/>
</dbReference>
<gene>
    <name evidence="3" type="ORF">NB645_04525</name>
</gene>
<dbReference type="PANTHER" id="PTHR43792">
    <property type="entry name" value="GNAT FAMILY, PUTATIVE (AFU_ORTHOLOGUE AFUA_3G00765)-RELATED-RELATED"/>
    <property type="match status" value="1"/>
</dbReference>
<accession>A0ABY7JKN5</accession>
<sequence length="254" mass="30050">MSASGCGRVSGNRQGEEADEKDRETGLADNRDLRRERKQIAEKYARQGKNDMNTPVLETERLILRKFTEKDMEALFLVLRDEKANRFLPWFPVKNMEETRKFYEERYAAKYRQPQAYAYAVCLKSDNVPIGYMKVDMEEHHDFGYGLRKEFWHRGIAREAGRAVIGQVEKDGLPYVTATHDVRNPRSGRVMEALGMSYRYSYEEMWQPKNFPVTFRLYQLNFDGNEGFVYKKYWNMSSNHFVEELPFCRMARIP</sequence>
<dbReference type="Pfam" id="PF13302">
    <property type="entry name" value="Acetyltransf_3"/>
    <property type="match status" value="1"/>
</dbReference>
<name>A0ABY7JKN5_9BURK</name>
<evidence type="ECO:0000313" key="4">
    <source>
        <dbReference type="Proteomes" id="UP001164794"/>
    </source>
</evidence>
<dbReference type="Gene3D" id="3.40.630.30">
    <property type="match status" value="1"/>
</dbReference>
<keyword evidence="4" id="KW-1185">Reference proteome</keyword>
<protein>
    <submittedName>
        <fullName evidence="3">GNAT family N-acetyltransferase</fullName>
    </submittedName>
</protein>
<dbReference type="EMBL" id="CP098248">
    <property type="protein sequence ID" value="WAV97996.1"/>
    <property type="molecule type" value="Genomic_DNA"/>
</dbReference>
<dbReference type="SUPFAM" id="SSF55729">
    <property type="entry name" value="Acyl-CoA N-acyltransferases (Nat)"/>
    <property type="match status" value="1"/>
</dbReference>
<dbReference type="InterPro" id="IPR000182">
    <property type="entry name" value="GNAT_dom"/>
</dbReference>